<evidence type="ECO:0000313" key="2">
    <source>
        <dbReference type="Proteomes" id="UP000828941"/>
    </source>
</evidence>
<gene>
    <name evidence="1" type="ORF">L6164_017067</name>
</gene>
<comment type="caution">
    <text evidence="1">The sequence shown here is derived from an EMBL/GenBank/DDBJ whole genome shotgun (WGS) entry which is preliminary data.</text>
</comment>
<name>A0ACB9N7W9_BAUVA</name>
<keyword evidence="2" id="KW-1185">Reference proteome</keyword>
<protein>
    <submittedName>
        <fullName evidence="1">Uncharacterized protein</fullName>
    </submittedName>
</protein>
<evidence type="ECO:0000313" key="1">
    <source>
        <dbReference type="EMBL" id="KAI4332133.1"/>
    </source>
</evidence>
<reference evidence="1 2" key="1">
    <citation type="journal article" date="2022" name="DNA Res.">
        <title>Chromosomal-level genome assembly of the orchid tree Bauhinia variegata (Leguminosae; Cercidoideae) supports the allotetraploid origin hypothesis of Bauhinia.</title>
        <authorList>
            <person name="Zhong Y."/>
            <person name="Chen Y."/>
            <person name="Zheng D."/>
            <person name="Pang J."/>
            <person name="Liu Y."/>
            <person name="Luo S."/>
            <person name="Meng S."/>
            <person name="Qian L."/>
            <person name="Wei D."/>
            <person name="Dai S."/>
            <person name="Zhou R."/>
        </authorList>
    </citation>
    <scope>NUCLEOTIDE SEQUENCE [LARGE SCALE GENOMIC DNA]</scope>
    <source>
        <strain evidence="1">BV-YZ2020</strain>
    </source>
</reference>
<dbReference type="EMBL" id="CM039432">
    <property type="protein sequence ID" value="KAI4332133.1"/>
    <property type="molecule type" value="Genomic_DNA"/>
</dbReference>
<dbReference type="Proteomes" id="UP000828941">
    <property type="component" value="Chromosome 7"/>
</dbReference>
<organism evidence="1 2">
    <name type="scientific">Bauhinia variegata</name>
    <name type="common">Purple orchid tree</name>
    <name type="synonym">Phanera variegata</name>
    <dbReference type="NCBI Taxonomy" id="167791"/>
    <lineage>
        <taxon>Eukaryota</taxon>
        <taxon>Viridiplantae</taxon>
        <taxon>Streptophyta</taxon>
        <taxon>Embryophyta</taxon>
        <taxon>Tracheophyta</taxon>
        <taxon>Spermatophyta</taxon>
        <taxon>Magnoliopsida</taxon>
        <taxon>eudicotyledons</taxon>
        <taxon>Gunneridae</taxon>
        <taxon>Pentapetalae</taxon>
        <taxon>rosids</taxon>
        <taxon>fabids</taxon>
        <taxon>Fabales</taxon>
        <taxon>Fabaceae</taxon>
        <taxon>Cercidoideae</taxon>
        <taxon>Cercideae</taxon>
        <taxon>Bauhiniinae</taxon>
        <taxon>Bauhinia</taxon>
    </lineage>
</organism>
<sequence length="116" mass="12035">MAAKVLLQWQLAFTPDGEILCLNSTASNPLLVDDFGFGCACSFVVGFLLGFLLGFACLIFPVLVLHFKERGLLISSTADGAGALVNNSGISQGDLNGAVFVNLLLCSVSISGSHPS</sequence>
<accession>A0ACB9N7W9</accession>
<proteinExistence type="predicted"/>